<dbReference type="InterPro" id="IPR010998">
    <property type="entry name" value="Integrase_recombinase_N"/>
</dbReference>
<dbReference type="Proteomes" id="UP001240697">
    <property type="component" value="Chromosome"/>
</dbReference>
<gene>
    <name evidence="2" type="ORF">QMY55_10185</name>
</gene>
<accession>A0ABY8SZU7</accession>
<proteinExistence type="predicted"/>
<evidence type="ECO:0008006" key="4">
    <source>
        <dbReference type="Google" id="ProtNLM"/>
    </source>
</evidence>
<keyword evidence="3" id="KW-1185">Reference proteome</keyword>
<dbReference type="Gene3D" id="1.10.150.130">
    <property type="match status" value="1"/>
</dbReference>
<evidence type="ECO:0000256" key="1">
    <source>
        <dbReference type="ARBA" id="ARBA00023125"/>
    </source>
</evidence>
<sequence length="537" mass="59980">MKVKKTFGAPAPIKVAIAAPASGDAVNLLITLPENPSTIRTINLIPWLGRGIDAWVWACANQLRTFLTSESVTACTIIAYWNAGMRHFFEFLVSTGTGIEPQNLMPSHIRQYIDWIKDRDQAYSTKKSYYGHAKSVLTALVQCGIVRDQQDLFPPNPFPGSNSRIKGATPLSPTERQRLAQALRDDIVAIHNEQFKGAGRDAMVVYLLAVAIRTGANLTPLLEAARDCLRPHPFMPNMMLLELFKRRGNATKLVNLRYSRVHEGSQAIPMDGVALMRKALQMSESLLGEARPDCRGRVWLYRASKNFGGAGEVMALTSTALGASIAKLIERHDLRDDDGNRLVLNLSRLRKTVEHRLWSLSGGDLIATAALMGHTPKVADTHYLACTRQMRENATFVGEALPDIYRSGERVAEVVPILPSKSPTGRCKDPYYGDKAPRNGAPCDDFFACFTCTSYAIVGSQEDLHRLFSFYWFLEREMSNTRSNEWREEFRNTMSLIDRFTADRFDAGLLTSAKERARMEPLKFWAAYTLSSLEGHG</sequence>
<name>A0ABY8SZU7_9BURK</name>
<organism evidence="2 3">
    <name type="scientific">Comamonas resistens</name>
    <dbReference type="NCBI Taxonomy" id="3046670"/>
    <lineage>
        <taxon>Bacteria</taxon>
        <taxon>Pseudomonadati</taxon>
        <taxon>Pseudomonadota</taxon>
        <taxon>Betaproteobacteria</taxon>
        <taxon>Burkholderiales</taxon>
        <taxon>Comamonadaceae</taxon>
        <taxon>Comamonas</taxon>
    </lineage>
</organism>
<dbReference type="RefSeq" id="WP_283488473.1">
    <property type="nucleotide sequence ID" value="NZ_CP125947.1"/>
</dbReference>
<dbReference type="EMBL" id="CP125947">
    <property type="protein sequence ID" value="WHS67444.1"/>
    <property type="molecule type" value="Genomic_DNA"/>
</dbReference>
<evidence type="ECO:0000313" key="2">
    <source>
        <dbReference type="EMBL" id="WHS67444.1"/>
    </source>
</evidence>
<evidence type="ECO:0000313" key="3">
    <source>
        <dbReference type="Proteomes" id="UP001240697"/>
    </source>
</evidence>
<keyword evidence="1" id="KW-0238">DNA-binding</keyword>
<reference evidence="2 3" key="1">
    <citation type="submission" date="2023-05" db="EMBL/GenBank/DDBJ databases">
        <authorList>
            <person name="Yin Y."/>
            <person name="Lu Z."/>
        </authorList>
    </citation>
    <scope>NUCLEOTIDE SEQUENCE [LARGE SCALE GENOMIC DNA]</scope>
    <source>
        <strain evidence="2 3">ZM22</strain>
    </source>
</reference>
<protein>
    <recommendedName>
        <fullName evidence="4">Core-binding (CB) domain-containing protein</fullName>
    </recommendedName>
</protein>